<keyword evidence="3 6" id="KW-0378">Hydrolase</keyword>
<dbReference type="PANTHER" id="PTHR34978">
    <property type="entry name" value="POSSIBLE SENSOR-TRANSDUCER PROTEIN BLAR"/>
    <property type="match status" value="1"/>
</dbReference>
<protein>
    <submittedName>
        <fullName evidence="9">Peptidase M48-like protein</fullName>
    </submittedName>
</protein>
<evidence type="ECO:0000259" key="8">
    <source>
        <dbReference type="Pfam" id="PF01435"/>
    </source>
</evidence>
<evidence type="ECO:0000256" key="3">
    <source>
        <dbReference type="ARBA" id="ARBA00022801"/>
    </source>
</evidence>
<feature type="transmembrane region" description="Helical" evidence="7">
    <location>
        <begin position="94"/>
        <end position="116"/>
    </location>
</feature>
<dbReference type="Gene3D" id="3.30.2010.10">
    <property type="entry name" value="Metalloproteases ('zincins'), catalytic domain"/>
    <property type="match status" value="1"/>
</dbReference>
<evidence type="ECO:0000313" key="10">
    <source>
        <dbReference type="Proteomes" id="UP000272400"/>
    </source>
</evidence>
<dbReference type="GO" id="GO:0004222">
    <property type="term" value="F:metalloendopeptidase activity"/>
    <property type="evidence" value="ECO:0007669"/>
    <property type="project" value="InterPro"/>
</dbReference>
<proteinExistence type="inferred from homology"/>
<dbReference type="Proteomes" id="UP000272400">
    <property type="component" value="Unassembled WGS sequence"/>
</dbReference>
<feature type="transmembrane region" description="Helical" evidence="7">
    <location>
        <begin position="44"/>
        <end position="73"/>
    </location>
</feature>
<gene>
    <name evidence="9" type="ORF">EDD29_6658</name>
</gene>
<comment type="caution">
    <text evidence="9">The sequence shown here is derived from an EMBL/GenBank/DDBJ whole genome shotgun (WGS) entry which is preliminary data.</text>
</comment>
<keyword evidence="7" id="KW-0812">Transmembrane</keyword>
<evidence type="ECO:0000256" key="7">
    <source>
        <dbReference type="SAM" id="Phobius"/>
    </source>
</evidence>
<dbReference type="CDD" id="cd07326">
    <property type="entry name" value="M56_BlaR1_MecR1_like"/>
    <property type="match status" value="1"/>
</dbReference>
<dbReference type="GO" id="GO:0006508">
    <property type="term" value="P:proteolysis"/>
    <property type="evidence" value="ECO:0007669"/>
    <property type="project" value="UniProtKB-KW"/>
</dbReference>
<keyword evidence="7" id="KW-1133">Transmembrane helix</keyword>
<accession>A0A3N1D5Z7</accession>
<dbReference type="OrthoDB" id="9785340at2"/>
<dbReference type="RefSeq" id="WP_123668141.1">
    <property type="nucleotide sequence ID" value="NZ_RJKE01000001.1"/>
</dbReference>
<evidence type="ECO:0000313" key="9">
    <source>
        <dbReference type="EMBL" id="ROO88971.1"/>
    </source>
</evidence>
<feature type="domain" description="Peptidase M48" evidence="8">
    <location>
        <begin position="142"/>
        <end position="201"/>
    </location>
</feature>
<sequence>MAGVCVAAGLLALGAVLLGPLPALLARAAWSDRAPRAALALWQAVTGAAALSVVGGLLAVAVAPLAATLHCSLRVFAAQTLEGDPLRGMGAAEIVALAWAAAVVGGITAVFGHAFARQVRARRRHRHRVDLVAVARRDGALVVEHAVPAAYCLPGFRPRVVVTSGLLALLEPAELAAVLDHERAHARGRHHLLLLPFHALAAALPRFTAFRSAHDSAARLVEMLADDHARARHGGRTVASALVRLAAGRAEAASVPAPALGAAERSVVARVRRLTAPAAPMPGWQRAAVYAGSAALWAATPAVLGGCLL</sequence>
<evidence type="ECO:0000256" key="1">
    <source>
        <dbReference type="ARBA" id="ARBA00022670"/>
    </source>
</evidence>
<comment type="cofactor">
    <cofactor evidence="6">
        <name>Zn(2+)</name>
        <dbReference type="ChEBI" id="CHEBI:29105"/>
    </cofactor>
    <text evidence="6">Binds 1 zinc ion per subunit.</text>
</comment>
<comment type="similarity">
    <text evidence="6">Belongs to the peptidase M48 family.</text>
</comment>
<keyword evidence="5 6" id="KW-0482">Metalloprotease</keyword>
<name>A0A3N1D5Z7_9ACTN</name>
<evidence type="ECO:0000256" key="2">
    <source>
        <dbReference type="ARBA" id="ARBA00022723"/>
    </source>
</evidence>
<dbReference type="InterPro" id="IPR001915">
    <property type="entry name" value="Peptidase_M48"/>
</dbReference>
<dbReference type="PANTHER" id="PTHR34978:SF3">
    <property type="entry name" value="SLR0241 PROTEIN"/>
    <property type="match status" value="1"/>
</dbReference>
<dbReference type="GO" id="GO:0046872">
    <property type="term" value="F:metal ion binding"/>
    <property type="evidence" value="ECO:0007669"/>
    <property type="project" value="UniProtKB-KW"/>
</dbReference>
<keyword evidence="4 6" id="KW-0862">Zinc</keyword>
<reference evidence="9 10" key="1">
    <citation type="submission" date="2018-11" db="EMBL/GenBank/DDBJ databases">
        <title>Sequencing the genomes of 1000 actinobacteria strains.</title>
        <authorList>
            <person name="Klenk H.-P."/>
        </authorList>
    </citation>
    <scope>NUCLEOTIDE SEQUENCE [LARGE SCALE GENOMIC DNA]</scope>
    <source>
        <strain evidence="9 10">DSM 44254</strain>
    </source>
</reference>
<dbReference type="AlphaFoldDB" id="A0A3N1D5Z7"/>
<dbReference type="InterPro" id="IPR052173">
    <property type="entry name" value="Beta-lactam_resp_regulator"/>
</dbReference>
<evidence type="ECO:0000256" key="5">
    <source>
        <dbReference type="ARBA" id="ARBA00023049"/>
    </source>
</evidence>
<evidence type="ECO:0000256" key="4">
    <source>
        <dbReference type="ARBA" id="ARBA00022833"/>
    </source>
</evidence>
<keyword evidence="10" id="KW-1185">Reference proteome</keyword>
<keyword evidence="2" id="KW-0479">Metal-binding</keyword>
<organism evidence="9 10">
    <name type="scientific">Actinocorallia herbida</name>
    <dbReference type="NCBI Taxonomy" id="58109"/>
    <lineage>
        <taxon>Bacteria</taxon>
        <taxon>Bacillati</taxon>
        <taxon>Actinomycetota</taxon>
        <taxon>Actinomycetes</taxon>
        <taxon>Streptosporangiales</taxon>
        <taxon>Thermomonosporaceae</taxon>
        <taxon>Actinocorallia</taxon>
    </lineage>
</organism>
<keyword evidence="7" id="KW-0472">Membrane</keyword>
<dbReference type="Pfam" id="PF01435">
    <property type="entry name" value="Peptidase_M48"/>
    <property type="match status" value="1"/>
</dbReference>
<keyword evidence="1 6" id="KW-0645">Protease</keyword>
<dbReference type="EMBL" id="RJKE01000001">
    <property type="protein sequence ID" value="ROO88971.1"/>
    <property type="molecule type" value="Genomic_DNA"/>
</dbReference>
<evidence type="ECO:0000256" key="6">
    <source>
        <dbReference type="RuleBase" id="RU003983"/>
    </source>
</evidence>